<gene>
    <name evidence="2" type="ORF">EVAR_32626_1</name>
</gene>
<evidence type="ECO:0000313" key="2">
    <source>
        <dbReference type="EMBL" id="GBP50381.1"/>
    </source>
</evidence>
<accession>A0A4C1WGU2</accession>
<dbReference type="EMBL" id="BGZK01000564">
    <property type="protein sequence ID" value="GBP50381.1"/>
    <property type="molecule type" value="Genomic_DNA"/>
</dbReference>
<evidence type="ECO:0000313" key="3">
    <source>
        <dbReference type="Proteomes" id="UP000299102"/>
    </source>
</evidence>
<dbReference type="Proteomes" id="UP000299102">
    <property type="component" value="Unassembled WGS sequence"/>
</dbReference>
<sequence length="129" mass="14424">MSNAVHADAPRGPLRPPRSRRASGRRAADQDVMYSDEFAKSMGSQLGCRLAGKDVLDVCMPRATLRNVTEKIVRIKLCYFIINMSRSMDKQLCISIENIVLEVTSSCATSVCTRWQVRSAEKKLYIVAL</sequence>
<proteinExistence type="predicted"/>
<dbReference type="AlphaFoldDB" id="A0A4C1WGU2"/>
<feature type="region of interest" description="Disordered" evidence="1">
    <location>
        <begin position="1"/>
        <end position="29"/>
    </location>
</feature>
<comment type="caution">
    <text evidence="2">The sequence shown here is derived from an EMBL/GenBank/DDBJ whole genome shotgun (WGS) entry which is preliminary data.</text>
</comment>
<keyword evidence="3" id="KW-1185">Reference proteome</keyword>
<organism evidence="2 3">
    <name type="scientific">Eumeta variegata</name>
    <name type="common">Bagworm moth</name>
    <name type="synonym">Eumeta japonica</name>
    <dbReference type="NCBI Taxonomy" id="151549"/>
    <lineage>
        <taxon>Eukaryota</taxon>
        <taxon>Metazoa</taxon>
        <taxon>Ecdysozoa</taxon>
        <taxon>Arthropoda</taxon>
        <taxon>Hexapoda</taxon>
        <taxon>Insecta</taxon>
        <taxon>Pterygota</taxon>
        <taxon>Neoptera</taxon>
        <taxon>Endopterygota</taxon>
        <taxon>Lepidoptera</taxon>
        <taxon>Glossata</taxon>
        <taxon>Ditrysia</taxon>
        <taxon>Tineoidea</taxon>
        <taxon>Psychidae</taxon>
        <taxon>Oiketicinae</taxon>
        <taxon>Eumeta</taxon>
    </lineage>
</organism>
<reference evidence="2 3" key="1">
    <citation type="journal article" date="2019" name="Commun. Biol.">
        <title>The bagworm genome reveals a unique fibroin gene that provides high tensile strength.</title>
        <authorList>
            <person name="Kono N."/>
            <person name="Nakamura H."/>
            <person name="Ohtoshi R."/>
            <person name="Tomita M."/>
            <person name="Numata K."/>
            <person name="Arakawa K."/>
        </authorList>
    </citation>
    <scope>NUCLEOTIDE SEQUENCE [LARGE SCALE GENOMIC DNA]</scope>
</reference>
<evidence type="ECO:0000256" key="1">
    <source>
        <dbReference type="SAM" id="MobiDB-lite"/>
    </source>
</evidence>
<name>A0A4C1WGU2_EUMVA</name>
<protein>
    <submittedName>
        <fullName evidence="2">Uncharacterized protein</fullName>
    </submittedName>
</protein>